<dbReference type="AlphaFoldDB" id="A0A0H5RF94"/>
<dbReference type="SUPFAM" id="SSF48452">
    <property type="entry name" value="TPR-like"/>
    <property type="match status" value="1"/>
</dbReference>
<dbReference type="PANTHER" id="PTHR44858">
    <property type="entry name" value="TETRATRICOPEPTIDE REPEAT PROTEIN 6"/>
    <property type="match status" value="1"/>
</dbReference>
<dbReference type="InterPro" id="IPR011990">
    <property type="entry name" value="TPR-like_helical_dom_sf"/>
</dbReference>
<dbReference type="PROSITE" id="PS50105">
    <property type="entry name" value="SAM_DOMAIN"/>
    <property type="match status" value="1"/>
</dbReference>
<keyword evidence="1" id="KW-0677">Repeat</keyword>
<dbReference type="Pfam" id="PF07647">
    <property type="entry name" value="SAM_2"/>
    <property type="match status" value="1"/>
</dbReference>
<sequence length="291" mass="32050">RYEDAIKESSRAIDMNEDMTTAMLTRSIAYLRQGNFNGAIQDSQRVLELTARESPEAAIAFMIRAVTFCLCGDYDDAITICSLAIETWPDIAHLWFLRGLARSRLSTTATSASKDLRMAVKLDDKLESIVDQVWSSLNSKSQLVTSGSSLASTGQEILTEPKRITDGGQRQQPPTVSNTITLPTKEVTNRQDIVVAAPSQPTGMRRPSIGPSNKPVATWDVEDTCRWASRFYTTESAGSAFLANLRLNDVDGALLLALKEDDLEELGLTSSIQRRRCLLKIESLRGQTGKC</sequence>
<keyword evidence="2" id="KW-0802">TPR repeat</keyword>
<dbReference type="InterPro" id="IPR050498">
    <property type="entry name" value="Ycf3"/>
</dbReference>
<dbReference type="SMART" id="SM00454">
    <property type="entry name" value="SAM"/>
    <property type="match status" value="1"/>
</dbReference>
<proteinExistence type="predicted"/>
<dbReference type="SUPFAM" id="SSF47769">
    <property type="entry name" value="SAM/Pointed domain"/>
    <property type="match status" value="1"/>
</dbReference>
<reference evidence="4" key="1">
    <citation type="submission" date="2015-04" db="EMBL/GenBank/DDBJ databases">
        <title>The genome sequence of the plant pathogenic Rhizarian Plasmodiophora brassicae reveals insights in its biotrophic life cycle and the origin of chitin synthesis.</title>
        <authorList>
            <person name="Schwelm A."/>
            <person name="Fogelqvist J."/>
            <person name="Knaust A."/>
            <person name="Julke S."/>
            <person name="Lilja T."/>
            <person name="Dhandapani V."/>
            <person name="Bonilla-Rosso G."/>
            <person name="Karlsson M."/>
            <person name="Shevchenko A."/>
            <person name="Choi S.R."/>
            <person name="Kim H.G."/>
            <person name="Park J.Y."/>
            <person name="Lim Y.P."/>
            <person name="Ludwig-Muller J."/>
            <person name="Dixelius C."/>
        </authorList>
    </citation>
    <scope>NUCLEOTIDE SEQUENCE</scope>
    <source>
        <tissue evidence="4">Potato root galls</tissue>
    </source>
</reference>
<name>A0A0H5RF94_9EUKA</name>
<evidence type="ECO:0000259" key="3">
    <source>
        <dbReference type="PROSITE" id="PS50105"/>
    </source>
</evidence>
<dbReference type="Gene3D" id="1.25.40.10">
    <property type="entry name" value="Tetratricopeptide repeat domain"/>
    <property type="match status" value="2"/>
</dbReference>
<dbReference type="EMBL" id="HACM01012276">
    <property type="protein sequence ID" value="CRZ12718.1"/>
    <property type="molecule type" value="Transcribed_RNA"/>
</dbReference>
<evidence type="ECO:0000256" key="2">
    <source>
        <dbReference type="ARBA" id="ARBA00022803"/>
    </source>
</evidence>
<dbReference type="GO" id="GO:0046813">
    <property type="term" value="P:receptor-mediated virion attachment to host cell"/>
    <property type="evidence" value="ECO:0007669"/>
    <property type="project" value="TreeGrafter"/>
</dbReference>
<feature type="non-terminal residue" evidence="4">
    <location>
        <position position="1"/>
    </location>
</feature>
<dbReference type="InterPro" id="IPR013761">
    <property type="entry name" value="SAM/pointed_sf"/>
</dbReference>
<accession>A0A0H5RF94</accession>
<feature type="domain" description="SAM" evidence="3">
    <location>
        <begin position="219"/>
        <end position="287"/>
    </location>
</feature>
<dbReference type="SMART" id="SM00028">
    <property type="entry name" value="TPR"/>
    <property type="match status" value="2"/>
</dbReference>
<protein>
    <recommendedName>
        <fullName evidence="3">SAM domain-containing protein</fullName>
    </recommendedName>
</protein>
<dbReference type="PANTHER" id="PTHR44858:SF1">
    <property type="entry name" value="UDP-N-ACETYLGLUCOSAMINE--PEPTIDE N-ACETYLGLUCOSAMINYLTRANSFERASE SPINDLY-RELATED"/>
    <property type="match status" value="1"/>
</dbReference>
<dbReference type="InterPro" id="IPR019734">
    <property type="entry name" value="TPR_rpt"/>
</dbReference>
<organism evidence="4">
    <name type="scientific">Spongospora subterranea</name>
    <dbReference type="NCBI Taxonomy" id="70186"/>
    <lineage>
        <taxon>Eukaryota</taxon>
        <taxon>Sar</taxon>
        <taxon>Rhizaria</taxon>
        <taxon>Endomyxa</taxon>
        <taxon>Phytomyxea</taxon>
        <taxon>Plasmodiophorida</taxon>
        <taxon>Plasmodiophoridae</taxon>
        <taxon>Spongospora</taxon>
    </lineage>
</organism>
<evidence type="ECO:0000256" key="1">
    <source>
        <dbReference type="ARBA" id="ARBA00022737"/>
    </source>
</evidence>
<evidence type="ECO:0000313" key="4">
    <source>
        <dbReference type="EMBL" id="CRZ12718.1"/>
    </source>
</evidence>
<dbReference type="InterPro" id="IPR001660">
    <property type="entry name" value="SAM"/>
</dbReference>
<dbReference type="Gene3D" id="1.10.150.50">
    <property type="entry name" value="Transcription Factor, Ets-1"/>
    <property type="match status" value="1"/>
</dbReference>